<dbReference type="PANTHER" id="PTHR30217">
    <property type="entry name" value="PEPTIDASE U32 FAMILY"/>
    <property type="match status" value="1"/>
</dbReference>
<dbReference type="InterPro" id="IPR051454">
    <property type="entry name" value="RNA/ubiquinone_mod_enzymes"/>
</dbReference>
<organism evidence="1 2">
    <name type="scientific">Candidatus Desulfatibia vada</name>
    <dbReference type="NCBI Taxonomy" id="2841696"/>
    <lineage>
        <taxon>Bacteria</taxon>
        <taxon>Pseudomonadati</taxon>
        <taxon>Thermodesulfobacteriota</taxon>
        <taxon>Desulfobacteria</taxon>
        <taxon>Desulfobacterales</taxon>
        <taxon>Desulfobacterales incertae sedis</taxon>
        <taxon>Candidatus Desulfatibia</taxon>
    </lineage>
</organism>
<gene>
    <name evidence="1" type="ORF">H8D96_07245</name>
</gene>
<sequence length="660" mass="73893">MKHEAQKSSHPMILAPAGKKNSFLAALAAGADAVYLGLKHFSARMEAKNFSLEELVPLAQMARDKGIKVHVALNSLLKPDDLDQAGRFLEQLKKRVKPDAIIIQDLSMVQLARQAGFEGGLHLSTLANVSFQTALKLVGKKLDVDRIVIPRELSIDEIKAMALACPKGLDLEVFIHGALCYGVSGRCYWSSYLGGKSGLRGRCVQPCRRLYTQGRQTEKFFSCQDLSIDVLVKILLSIPQVRAWKIEGRKKGPHYVFNTVQAYRMLRDQGSDPKMKKAALQLLAGALGRVGTHYNFLSQRPQSPVKVDVQTGSGLLVGNIKGTKEKPFIIAREELLSGDTLRIGYEDEQWHGKSKVRRFVPKKGRLFLKSLSKKRPAKGTPVFLTDRRDKTLENMLTVLEGELNKIPKSRVDASNFRARLPQRSGKRSLAFELKVYREIGNKKLRGRTGIWLPIKNPVGIPGSLVSKLWWWLPPVIWPEDETKIKGVVDFVLKKGGRNFVLNTPWQIALFTRAKSLNLWAGPFCNIANPLAVDSLVSLGFNGVIVSPELGREDCLLLPKYSPLPVGIVTAGNWPLCVSRALAENMKTGRSFTSPKGEQAWVRQYGSDYWMFPNWELDIRVNQDLLQKAGYSLFVHLIEPLPKGVKLKKRPGLWNWNLNLL</sequence>
<evidence type="ECO:0000313" key="2">
    <source>
        <dbReference type="Proteomes" id="UP000605201"/>
    </source>
</evidence>
<dbReference type="EMBL" id="JACNIG010000165">
    <property type="protein sequence ID" value="MBC8431700.1"/>
    <property type="molecule type" value="Genomic_DNA"/>
</dbReference>
<dbReference type="AlphaFoldDB" id="A0A8J6P2E2"/>
<name>A0A8J6P2E2_9BACT</name>
<proteinExistence type="predicted"/>
<reference evidence="1 2" key="1">
    <citation type="submission" date="2020-08" db="EMBL/GenBank/DDBJ databases">
        <title>Bridging the membrane lipid divide: bacteria of the FCB group superphylum have the potential to synthesize archaeal ether lipids.</title>
        <authorList>
            <person name="Villanueva L."/>
            <person name="Von Meijenfeldt F.A.B."/>
            <person name="Westbye A.B."/>
            <person name="Yadav S."/>
            <person name="Hopmans E.C."/>
            <person name="Dutilh B.E."/>
            <person name="Sinninghe Damste J.S."/>
        </authorList>
    </citation>
    <scope>NUCLEOTIDE SEQUENCE [LARGE SCALE GENOMIC DNA]</scope>
    <source>
        <strain evidence="1">NIOZ-UU17</strain>
    </source>
</reference>
<protein>
    <submittedName>
        <fullName evidence="1">U32 family peptidase</fullName>
    </submittedName>
</protein>
<dbReference type="Pfam" id="PF01136">
    <property type="entry name" value="Peptidase_U32"/>
    <property type="match status" value="1"/>
</dbReference>
<accession>A0A8J6P2E2</accession>
<dbReference type="PANTHER" id="PTHR30217:SF10">
    <property type="entry name" value="23S RRNA 5-HYDROXYCYTIDINE C2501 SYNTHASE"/>
    <property type="match status" value="1"/>
</dbReference>
<evidence type="ECO:0000313" key="1">
    <source>
        <dbReference type="EMBL" id="MBC8431700.1"/>
    </source>
</evidence>
<dbReference type="InterPro" id="IPR001539">
    <property type="entry name" value="Peptidase_U32"/>
</dbReference>
<comment type="caution">
    <text evidence="1">The sequence shown here is derived from an EMBL/GenBank/DDBJ whole genome shotgun (WGS) entry which is preliminary data.</text>
</comment>
<dbReference type="Proteomes" id="UP000605201">
    <property type="component" value="Unassembled WGS sequence"/>
</dbReference>